<comment type="similarity">
    <text evidence="8">Belongs to the TonB-dependent receptor family.</text>
</comment>
<dbReference type="RefSeq" id="WP_090889449.1">
    <property type="nucleotide sequence ID" value="NZ_FOGG01000052.1"/>
</dbReference>
<evidence type="ECO:0000256" key="3">
    <source>
        <dbReference type="ARBA" id="ARBA00022452"/>
    </source>
</evidence>
<feature type="domain" description="TonB-dependent receptor plug" evidence="10">
    <location>
        <begin position="121"/>
        <end position="221"/>
    </location>
</feature>
<dbReference type="PANTHER" id="PTHR30069">
    <property type="entry name" value="TONB-DEPENDENT OUTER MEMBRANE RECEPTOR"/>
    <property type="match status" value="1"/>
</dbReference>
<evidence type="ECO:0000256" key="7">
    <source>
        <dbReference type="ARBA" id="ARBA00023237"/>
    </source>
</evidence>
<keyword evidence="3 8" id="KW-1134">Transmembrane beta strand</keyword>
<dbReference type="PANTHER" id="PTHR30069:SF29">
    <property type="entry name" value="HEMOGLOBIN AND HEMOGLOBIN-HAPTOGLOBIN-BINDING PROTEIN 1-RELATED"/>
    <property type="match status" value="1"/>
</dbReference>
<dbReference type="Pfam" id="PF07715">
    <property type="entry name" value="Plug"/>
    <property type="match status" value="1"/>
</dbReference>
<dbReference type="InterPro" id="IPR036942">
    <property type="entry name" value="Beta-barrel_TonB_sf"/>
</dbReference>
<gene>
    <name evidence="11" type="ORF">SAMN04488023_1526</name>
</gene>
<dbReference type="Pfam" id="PF13715">
    <property type="entry name" value="CarbopepD_reg_2"/>
    <property type="match status" value="1"/>
</dbReference>
<feature type="chain" id="PRO_5011440565" evidence="9">
    <location>
        <begin position="20"/>
        <end position="799"/>
    </location>
</feature>
<dbReference type="AlphaFoldDB" id="A0A1H9VYY4"/>
<dbReference type="OrthoDB" id="9812892at2"/>
<proteinExistence type="inferred from homology"/>
<dbReference type="Proteomes" id="UP000199572">
    <property type="component" value="Unassembled WGS sequence"/>
</dbReference>
<dbReference type="Gene3D" id="2.40.170.20">
    <property type="entry name" value="TonB-dependent receptor, beta-barrel domain"/>
    <property type="match status" value="1"/>
</dbReference>
<feature type="signal peptide" evidence="9">
    <location>
        <begin position="1"/>
        <end position="19"/>
    </location>
</feature>
<dbReference type="InterPro" id="IPR039426">
    <property type="entry name" value="TonB-dep_rcpt-like"/>
</dbReference>
<dbReference type="GO" id="GO:0030246">
    <property type="term" value="F:carbohydrate binding"/>
    <property type="evidence" value="ECO:0007669"/>
    <property type="project" value="InterPro"/>
</dbReference>
<evidence type="ECO:0000256" key="9">
    <source>
        <dbReference type="SAM" id="SignalP"/>
    </source>
</evidence>
<dbReference type="Gene3D" id="2.60.40.1120">
    <property type="entry name" value="Carboxypeptidase-like, regulatory domain"/>
    <property type="match status" value="1"/>
</dbReference>
<keyword evidence="2 8" id="KW-0813">Transport</keyword>
<keyword evidence="5 9" id="KW-0732">Signal</keyword>
<evidence type="ECO:0000313" key="11">
    <source>
        <dbReference type="EMBL" id="SES26493.1"/>
    </source>
</evidence>
<dbReference type="STRING" id="390241.SAMN04488023_1526"/>
<dbReference type="GO" id="GO:0009279">
    <property type="term" value="C:cell outer membrane"/>
    <property type="evidence" value="ECO:0007669"/>
    <property type="project" value="UniProtKB-SubCell"/>
</dbReference>
<name>A0A1H9VYY4_9SPHI</name>
<keyword evidence="7 8" id="KW-0998">Cell outer membrane</keyword>
<evidence type="ECO:0000256" key="2">
    <source>
        <dbReference type="ARBA" id="ARBA00022448"/>
    </source>
</evidence>
<comment type="subcellular location">
    <subcellularLocation>
        <location evidence="1 8">Cell outer membrane</location>
        <topology evidence="1 8">Multi-pass membrane protein</topology>
    </subcellularLocation>
</comment>
<dbReference type="SUPFAM" id="SSF49452">
    <property type="entry name" value="Starch-binding domain-like"/>
    <property type="match status" value="1"/>
</dbReference>
<dbReference type="EMBL" id="FOGG01000052">
    <property type="protein sequence ID" value="SES26493.1"/>
    <property type="molecule type" value="Genomic_DNA"/>
</dbReference>
<dbReference type="InterPro" id="IPR013784">
    <property type="entry name" value="Carb-bd-like_fold"/>
</dbReference>
<dbReference type="SUPFAM" id="SSF56935">
    <property type="entry name" value="Porins"/>
    <property type="match status" value="1"/>
</dbReference>
<evidence type="ECO:0000256" key="5">
    <source>
        <dbReference type="ARBA" id="ARBA00022729"/>
    </source>
</evidence>
<dbReference type="GO" id="GO:0015344">
    <property type="term" value="F:siderophore uptake transmembrane transporter activity"/>
    <property type="evidence" value="ECO:0007669"/>
    <property type="project" value="TreeGrafter"/>
</dbReference>
<protein>
    <submittedName>
        <fullName evidence="11">Outer membrane receptor proteins, mostly Fe transport</fullName>
    </submittedName>
</protein>
<evidence type="ECO:0000256" key="6">
    <source>
        <dbReference type="ARBA" id="ARBA00023136"/>
    </source>
</evidence>
<accession>A0A1H9VYY4</accession>
<dbReference type="PROSITE" id="PS52016">
    <property type="entry name" value="TONB_DEPENDENT_REC_3"/>
    <property type="match status" value="1"/>
</dbReference>
<dbReference type="Gene3D" id="2.170.130.10">
    <property type="entry name" value="TonB-dependent receptor, plug domain"/>
    <property type="match status" value="1"/>
</dbReference>
<dbReference type="InterPro" id="IPR037066">
    <property type="entry name" value="Plug_dom_sf"/>
</dbReference>
<sequence length="799" mass="89532">MKHFLLLVLISAFNSLVFAQTGTLSGKVTDDQGKAIAGATVTLKEMNRSTMTDDNGLYEIKSITYGSYTLMISSVIAKPKNIRIKVDQPNTVLHTKVREITDRNLEQVTVQGKTEKRKIETSGFAVNVVDTKEASLRNLQTNELLNRTVGVRVRQVGGFGSNADYNLNGMSGRAIGIFIDGIEISTYGSSFNLNNIPPSMIERIEVYKGVLPAHLAGDYLGGGINVILKKGVSRNNLTASVSYGSFNTQQADLSGTYRNEKTGFTLRGSGFYGYSDNDYEVWSKWAKNELSDGREVQARGKRFNDAFKTYGGRLEAGFTQVKWADQFMVNYNGSYTYKEIQHGQYMARPYKGRFAENNAHIVGLDYLKKDFLLKGLKLNFNGVYSNKKEYIQDTVSYRYNWDGNLVIGNKGVPLRTLGGGQQGLPTMANIDRQIASLRVGLTYQIADGHSVILTHGFYTVDRQDYDQLKTILQQNYEISSDMTTNVSALTYEVDAFQNRLKTSAFAKYYQQKIDRTEPVSRTINGVPTRIENVTKDNRSFTGYGFAASYALMSNLVLISSAEKAVRMPSDGEIFGNPTDNLNSNPTIKPETSNNYNLGFRAGAFNLGDHKISISVSAFIRDTKNKIAIRSNDRAITVMPTSESINLPGTQSKGFEAELNYVYRNLNIALNTSKFNTLIKDSGSPYNNQQIPNEPFFTINGNAQYRLQNLIQKNSALNLYYNFGFVNPFETTWLITKDNYNQTPVQFIQDVGASYLFPNKKLVISFDAKNILNKEAYDNFASQRPGRAFYLKFNYTINNF</sequence>
<evidence type="ECO:0000256" key="4">
    <source>
        <dbReference type="ARBA" id="ARBA00022692"/>
    </source>
</evidence>
<evidence type="ECO:0000259" key="10">
    <source>
        <dbReference type="Pfam" id="PF07715"/>
    </source>
</evidence>
<evidence type="ECO:0000313" key="12">
    <source>
        <dbReference type="Proteomes" id="UP000199572"/>
    </source>
</evidence>
<evidence type="ECO:0000256" key="8">
    <source>
        <dbReference type="PROSITE-ProRule" id="PRU01360"/>
    </source>
</evidence>
<evidence type="ECO:0000256" key="1">
    <source>
        <dbReference type="ARBA" id="ARBA00004571"/>
    </source>
</evidence>
<keyword evidence="6 8" id="KW-0472">Membrane</keyword>
<dbReference type="GO" id="GO:0044718">
    <property type="term" value="P:siderophore transmembrane transport"/>
    <property type="evidence" value="ECO:0007669"/>
    <property type="project" value="TreeGrafter"/>
</dbReference>
<organism evidence="11 12">
    <name type="scientific">Pedobacter rhizosphaerae</name>
    <dbReference type="NCBI Taxonomy" id="390241"/>
    <lineage>
        <taxon>Bacteria</taxon>
        <taxon>Pseudomonadati</taxon>
        <taxon>Bacteroidota</taxon>
        <taxon>Sphingobacteriia</taxon>
        <taxon>Sphingobacteriales</taxon>
        <taxon>Sphingobacteriaceae</taxon>
        <taxon>Pedobacter</taxon>
    </lineage>
</organism>
<keyword evidence="11" id="KW-0675">Receptor</keyword>
<reference evidence="11 12" key="1">
    <citation type="submission" date="2016-10" db="EMBL/GenBank/DDBJ databases">
        <authorList>
            <person name="de Groot N.N."/>
        </authorList>
    </citation>
    <scope>NUCLEOTIDE SEQUENCE [LARGE SCALE GENOMIC DNA]</scope>
    <source>
        <strain evidence="11 12">DSM 18610</strain>
    </source>
</reference>
<keyword evidence="12" id="KW-1185">Reference proteome</keyword>
<keyword evidence="4 8" id="KW-0812">Transmembrane</keyword>
<dbReference type="InterPro" id="IPR012910">
    <property type="entry name" value="Plug_dom"/>
</dbReference>